<dbReference type="EMBL" id="WUBI01000002">
    <property type="protein sequence ID" value="MWV45167.1"/>
    <property type="molecule type" value="Genomic_DNA"/>
</dbReference>
<dbReference type="Gene3D" id="3.20.20.60">
    <property type="entry name" value="Phosphoenolpyruvate-binding domains"/>
    <property type="match status" value="1"/>
</dbReference>
<evidence type="ECO:0000256" key="18">
    <source>
        <dbReference type="PIRSR" id="PIRSR000732-1"/>
    </source>
</evidence>
<dbReference type="InterPro" id="IPR000121">
    <property type="entry name" value="PEP_util_C"/>
</dbReference>
<evidence type="ECO:0000256" key="1">
    <source>
        <dbReference type="ARBA" id="ARBA00000683"/>
    </source>
</evidence>
<comment type="cofactor">
    <cofactor evidence="2 17 20">
        <name>Mg(2+)</name>
        <dbReference type="ChEBI" id="CHEBI:18420"/>
    </cofactor>
</comment>
<dbReference type="SUPFAM" id="SSF52009">
    <property type="entry name" value="Phosphohistidine domain"/>
    <property type="match status" value="1"/>
</dbReference>
<dbReference type="RefSeq" id="WP_160498750.1">
    <property type="nucleotide sequence ID" value="NZ_WUBI01000002.1"/>
</dbReference>
<evidence type="ECO:0000256" key="14">
    <source>
        <dbReference type="ARBA" id="ARBA00022777"/>
    </source>
</evidence>
<evidence type="ECO:0000256" key="7">
    <source>
        <dbReference type="ARBA" id="ARBA00016544"/>
    </source>
</evidence>
<comment type="similarity">
    <text evidence="5 17">Belongs to the PEP-utilizing enzyme family.</text>
</comment>
<dbReference type="PROSITE" id="PS00370">
    <property type="entry name" value="PEP_ENZYMES_PHOS_SITE"/>
    <property type="match status" value="1"/>
</dbReference>
<feature type="compositionally biased region" description="Polar residues" evidence="21">
    <location>
        <begin position="569"/>
        <end position="578"/>
    </location>
</feature>
<dbReference type="PANTHER" id="PTHR46244:SF3">
    <property type="entry name" value="PHOSPHOENOLPYRUVATE-PROTEIN PHOSPHOTRANSFERASE"/>
    <property type="match status" value="1"/>
</dbReference>
<protein>
    <recommendedName>
        <fullName evidence="7 17">Phosphoenolpyruvate-protein phosphotransferase</fullName>
        <ecNumber evidence="6 17">2.7.3.9</ecNumber>
    </recommendedName>
    <alternativeName>
        <fullName evidence="16 17">Phosphotransferase system, enzyme I</fullName>
    </alternativeName>
</protein>
<feature type="binding site" evidence="20">
    <location>
        <position position="456"/>
    </location>
    <ligand>
        <name>Mg(2+)</name>
        <dbReference type="ChEBI" id="CHEBI:18420"/>
    </ligand>
</feature>
<evidence type="ECO:0000256" key="15">
    <source>
        <dbReference type="ARBA" id="ARBA00022842"/>
    </source>
</evidence>
<evidence type="ECO:0000259" key="22">
    <source>
        <dbReference type="Pfam" id="PF00391"/>
    </source>
</evidence>
<dbReference type="InterPro" id="IPR050499">
    <property type="entry name" value="PEP-utilizing_PTS_enzyme"/>
</dbReference>
<feature type="domain" description="PEP-utilising enzyme C-terminal" evidence="23">
    <location>
        <begin position="252"/>
        <end position="540"/>
    </location>
</feature>
<dbReference type="EC" id="2.7.3.9" evidence="6 17"/>
<evidence type="ECO:0000313" key="25">
    <source>
        <dbReference type="EMBL" id="MWV45167.1"/>
    </source>
</evidence>
<feature type="binding site" evidence="19">
    <location>
        <begin position="455"/>
        <end position="456"/>
    </location>
    <ligand>
        <name>phosphoenolpyruvate</name>
        <dbReference type="ChEBI" id="CHEBI:58702"/>
    </ligand>
</feature>
<evidence type="ECO:0000259" key="23">
    <source>
        <dbReference type="Pfam" id="PF02896"/>
    </source>
</evidence>
<keyword evidence="11 17" id="KW-0808">Transferase</keyword>
<evidence type="ECO:0000256" key="9">
    <source>
        <dbReference type="ARBA" id="ARBA00022490"/>
    </source>
</evidence>
<dbReference type="InterPro" id="IPR008279">
    <property type="entry name" value="PEP-util_enz_mobile_dom"/>
</dbReference>
<dbReference type="Pfam" id="PF05524">
    <property type="entry name" value="PEP-utilisers_N"/>
    <property type="match status" value="1"/>
</dbReference>
<evidence type="ECO:0000256" key="10">
    <source>
        <dbReference type="ARBA" id="ARBA00022597"/>
    </source>
</evidence>
<feature type="active site" description="Tele-phosphohistidine intermediate" evidence="18">
    <location>
        <position position="189"/>
    </location>
</feature>
<dbReference type="InterPro" id="IPR015813">
    <property type="entry name" value="Pyrv/PenolPyrv_kinase-like_dom"/>
</dbReference>
<evidence type="ECO:0000259" key="24">
    <source>
        <dbReference type="Pfam" id="PF05524"/>
    </source>
</evidence>
<evidence type="ECO:0000256" key="12">
    <source>
        <dbReference type="ARBA" id="ARBA00022683"/>
    </source>
</evidence>
<keyword evidence="12 17" id="KW-0598">Phosphotransferase system</keyword>
<name>A0A7X3IN70_9BACL</name>
<evidence type="ECO:0000256" key="3">
    <source>
        <dbReference type="ARBA" id="ARBA00002728"/>
    </source>
</evidence>
<feature type="binding site" evidence="20">
    <location>
        <position position="432"/>
    </location>
    <ligand>
        <name>Mg(2+)</name>
        <dbReference type="ChEBI" id="CHEBI:18420"/>
    </ligand>
</feature>
<feature type="domain" description="PEP-utilising enzyme mobile" evidence="22">
    <location>
        <begin position="154"/>
        <end position="226"/>
    </location>
</feature>
<dbReference type="InterPro" id="IPR040442">
    <property type="entry name" value="Pyrv_kinase-like_dom_sf"/>
</dbReference>
<dbReference type="PANTHER" id="PTHR46244">
    <property type="entry name" value="PHOSPHOENOLPYRUVATE-PROTEIN PHOSPHOTRANSFERASE"/>
    <property type="match status" value="1"/>
</dbReference>
<dbReference type="InterPro" id="IPR024692">
    <property type="entry name" value="PTS_EI"/>
</dbReference>
<evidence type="ECO:0000256" key="19">
    <source>
        <dbReference type="PIRSR" id="PIRSR000732-2"/>
    </source>
</evidence>
<feature type="domain" description="Phosphotransferase system enzyme I N-terminal" evidence="24">
    <location>
        <begin position="3"/>
        <end position="126"/>
    </location>
</feature>
<evidence type="ECO:0000256" key="5">
    <source>
        <dbReference type="ARBA" id="ARBA00007837"/>
    </source>
</evidence>
<keyword evidence="13 17" id="KW-0479">Metal-binding</keyword>
<dbReference type="GO" id="GO:0016301">
    <property type="term" value="F:kinase activity"/>
    <property type="evidence" value="ECO:0007669"/>
    <property type="project" value="UniProtKB-KW"/>
</dbReference>
<evidence type="ECO:0000256" key="20">
    <source>
        <dbReference type="PIRSR" id="PIRSR000732-3"/>
    </source>
</evidence>
<dbReference type="InterPro" id="IPR023151">
    <property type="entry name" value="PEP_util_CS"/>
</dbReference>
<dbReference type="SUPFAM" id="SSF47831">
    <property type="entry name" value="Enzyme I of the PEP:sugar phosphotransferase system HPr-binding (sub)domain"/>
    <property type="match status" value="1"/>
</dbReference>
<dbReference type="NCBIfam" id="TIGR01417">
    <property type="entry name" value="PTS_I_fam"/>
    <property type="match status" value="1"/>
</dbReference>
<evidence type="ECO:0000313" key="26">
    <source>
        <dbReference type="Proteomes" id="UP000460318"/>
    </source>
</evidence>
<feature type="binding site" evidence="19">
    <location>
        <position position="466"/>
    </location>
    <ligand>
        <name>phosphoenolpyruvate</name>
        <dbReference type="ChEBI" id="CHEBI:58702"/>
    </ligand>
</feature>
<dbReference type="Gene3D" id="1.10.274.10">
    <property type="entry name" value="PtsI, HPr-binding domain"/>
    <property type="match status" value="1"/>
</dbReference>
<proteinExistence type="inferred from homology"/>
<dbReference type="GO" id="GO:0046872">
    <property type="term" value="F:metal ion binding"/>
    <property type="evidence" value="ECO:0007669"/>
    <property type="project" value="UniProtKB-KW"/>
</dbReference>
<gene>
    <name evidence="25" type="primary">ptsP</name>
    <name evidence="25" type="ORF">GRF59_16195</name>
</gene>
<sequence>MIQGIGASAGIAIGKAFVLPNWEWDLPETGIDAVDLANEFERLYEGIRTSKNEIEYIKNEFRDMVGEEESSIFDAHLAILDDPVFMNEIQGVIERQYKAAEVAVKEAIDHFVTMFDLLDDEYMKERAIDIKDVGNRLLKHLLGAPEITLPSDTQPYVLVVKELSPSQLAHLNPSHVLGVVTMLGGKTSHSSIMARALGIPLVAGLEGKLAAPIQTGDLIVLDGESGHMFVNPDKRIVEQFECTRTEQRLKKEQLELLSTVESVTKDGTHMRLSANISSVKELDMAVKYGALGVGLFRTEFLYMDRSTFPSEDEQFEVYRQVVQKMGGRSTVIRTLDIGGDKQLDYFPLPQEDNPFLGFRAIRISLERQELFQTQLTAILRASAYGKTKIMYPMISSVEEVRQANQILRRAMADLDARGIPYDADIPVGVMIEIPAAVVIADLLAEESDFFSIGTNDLVQYVLAVDRMNEQIAHMYHPYHPAILRMLRTIVEAARHAKIPVSVCGEMAGDERSIPLWLGLGVHDLSMSIQSLLRVKHRILNTTAAEAKSAAQQCYKLATSTEIEKLLTDFNESGRSNKQNNEDEDKDSHVS</sequence>
<dbReference type="InterPro" id="IPR036637">
    <property type="entry name" value="Phosphohistidine_dom_sf"/>
</dbReference>
<keyword evidence="15 17" id="KW-0460">Magnesium</keyword>
<feature type="active site" description="Proton donor" evidence="18">
    <location>
        <position position="503"/>
    </location>
</feature>
<reference evidence="25 26" key="1">
    <citation type="submission" date="2019-12" db="EMBL/GenBank/DDBJ databases">
        <title>Paenibacillus sp. nov., an endophytic bacterium isolated from the stem of Dendrobium.</title>
        <authorList>
            <person name="Zhao R."/>
        </authorList>
    </citation>
    <scope>NUCLEOTIDE SEQUENCE [LARGE SCALE GENOMIC DNA]</scope>
    <source>
        <strain evidence="25 26">HJL G12</strain>
    </source>
</reference>
<feature type="binding site" evidence="19">
    <location>
        <position position="297"/>
    </location>
    <ligand>
        <name>phosphoenolpyruvate</name>
        <dbReference type="ChEBI" id="CHEBI:58702"/>
    </ligand>
</feature>
<evidence type="ECO:0000256" key="2">
    <source>
        <dbReference type="ARBA" id="ARBA00001946"/>
    </source>
</evidence>
<evidence type="ECO:0000256" key="6">
    <source>
        <dbReference type="ARBA" id="ARBA00012232"/>
    </source>
</evidence>
<keyword evidence="26" id="KW-1185">Reference proteome</keyword>
<dbReference type="InterPro" id="IPR008731">
    <property type="entry name" value="PTS_EIN"/>
</dbReference>
<keyword evidence="25" id="KW-0670">Pyruvate</keyword>
<feature type="binding site" evidence="19">
    <location>
        <position position="333"/>
    </location>
    <ligand>
        <name>phosphoenolpyruvate</name>
        <dbReference type="ChEBI" id="CHEBI:58702"/>
    </ligand>
</feature>
<feature type="region of interest" description="Disordered" evidence="21">
    <location>
        <begin position="567"/>
        <end position="590"/>
    </location>
</feature>
<evidence type="ECO:0000256" key="13">
    <source>
        <dbReference type="ARBA" id="ARBA00022723"/>
    </source>
</evidence>
<evidence type="ECO:0000256" key="8">
    <source>
        <dbReference type="ARBA" id="ARBA00022448"/>
    </source>
</evidence>
<comment type="subcellular location">
    <subcellularLocation>
        <location evidence="4 17">Cytoplasm</location>
    </subcellularLocation>
</comment>
<dbReference type="GO" id="GO:0005737">
    <property type="term" value="C:cytoplasm"/>
    <property type="evidence" value="ECO:0007669"/>
    <property type="project" value="UniProtKB-SubCell"/>
</dbReference>
<comment type="caution">
    <text evidence="25">The sequence shown here is derived from an EMBL/GenBank/DDBJ whole genome shotgun (WGS) entry which is preliminary data.</text>
</comment>
<dbReference type="GO" id="GO:0009401">
    <property type="term" value="P:phosphoenolpyruvate-dependent sugar phosphotransferase system"/>
    <property type="evidence" value="ECO:0007669"/>
    <property type="project" value="UniProtKB-KW"/>
</dbReference>
<dbReference type="PRINTS" id="PR01736">
    <property type="entry name" value="PHPHTRNFRASE"/>
</dbReference>
<keyword evidence="9 17" id="KW-0963">Cytoplasm</keyword>
<dbReference type="SUPFAM" id="SSF51621">
    <property type="entry name" value="Phosphoenolpyruvate/pyruvate domain"/>
    <property type="match status" value="1"/>
</dbReference>
<dbReference type="Proteomes" id="UP000460318">
    <property type="component" value="Unassembled WGS sequence"/>
</dbReference>
<evidence type="ECO:0000256" key="11">
    <source>
        <dbReference type="ARBA" id="ARBA00022679"/>
    </source>
</evidence>
<dbReference type="AlphaFoldDB" id="A0A7X3IN70"/>
<organism evidence="25 26">
    <name type="scientific">Paenibacillus dendrobii</name>
    <dbReference type="NCBI Taxonomy" id="2691084"/>
    <lineage>
        <taxon>Bacteria</taxon>
        <taxon>Bacillati</taxon>
        <taxon>Bacillota</taxon>
        <taxon>Bacilli</taxon>
        <taxon>Bacillales</taxon>
        <taxon>Paenibacillaceae</taxon>
        <taxon>Paenibacillus</taxon>
    </lineage>
</organism>
<evidence type="ECO:0000256" key="4">
    <source>
        <dbReference type="ARBA" id="ARBA00004496"/>
    </source>
</evidence>
<dbReference type="PROSITE" id="PS00742">
    <property type="entry name" value="PEP_ENZYMES_2"/>
    <property type="match status" value="1"/>
</dbReference>
<dbReference type="InterPro" id="IPR006318">
    <property type="entry name" value="PTS_EI-like"/>
</dbReference>
<comment type="function">
    <text evidence="3 17">General (non sugar-specific) component of the phosphoenolpyruvate-dependent sugar phosphotransferase system (sugar PTS). This major carbohydrate active-transport system catalyzes the phosphorylation of incoming sugar substrates concomitantly with their translocation across the cell membrane. Enzyme I transfers the phosphoryl group from phosphoenolpyruvate (PEP) to the phosphoryl carrier protein (HPr).</text>
</comment>
<evidence type="ECO:0000256" key="21">
    <source>
        <dbReference type="SAM" id="MobiDB-lite"/>
    </source>
</evidence>
<evidence type="ECO:0000256" key="16">
    <source>
        <dbReference type="ARBA" id="ARBA00033235"/>
    </source>
</evidence>
<keyword evidence="10 17" id="KW-0762">Sugar transport</keyword>
<dbReference type="Pfam" id="PF00391">
    <property type="entry name" value="PEP-utilizers"/>
    <property type="match status" value="1"/>
</dbReference>
<accession>A0A7X3IN70</accession>
<comment type="catalytic activity">
    <reaction evidence="1 17">
        <text>L-histidyl-[protein] + phosphoenolpyruvate = N(pros)-phospho-L-histidyl-[protein] + pyruvate</text>
        <dbReference type="Rhea" id="RHEA:23880"/>
        <dbReference type="Rhea" id="RHEA-COMP:9745"/>
        <dbReference type="Rhea" id="RHEA-COMP:9746"/>
        <dbReference type="ChEBI" id="CHEBI:15361"/>
        <dbReference type="ChEBI" id="CHEBI:29979"/>
        <dbReference type="ChEBI" id="CHEBI:58702"/>
        <dbReference type="ChEBI" id="CHEBI:64837"/>
        <dbReference type="EC" id="2.7.3.9"/>
    </reaction>
</comment>
<dbReference type="InterPro" id="IPR018274">
    <property type="entry name" value="PEP_util_AS"/>
</dbReference>
<dbReference type="Pfam" id="PF02896">
    <property type="entry name" value="PEP-utilizers_C"/>
    <property type="match status" value="1"/>
</dbReference>
<evidence type="ECO:0000256" key="17">
    <source>
        <dbReference type="PIRNR" id="PIRNR000732"/>
    </source>
</evidence>
<dbReference type="InterPro" id="IPR036618">
    <property type="entry name" value="PtsI_HPr-bd_sf"/>
</dbReference>
<dbReference type="Gene3D" id="3.50.30.10">
    <property type="entry name" value="Phosphohistidine domain"/>
    <property type="match status" value="1"/>
</dbReference>
<dbReference type="PIRSF" id="PIRSF000732">
    <property type="entry name" value="PTS_enzyme_I"/>
    <property type="match status" value="1"/>
</dbReference>
<dbReference type="GO" id="GO:0008965">
    <property type="term" value="F:phosphoenolpyruvate-protein phosphotransferase activity"/>
    <property type="evidence" value="ECO:0007669"/>
    <property type="project" value="UniProtKB-EC"/>
</dbReference>
<keyword evidence="8 17" id="KW-0813">Transport</keyword>
<keyword evidence="14 17" id="KW-0418">Kinase</keyword>